<dbReference type="GO" id="GO:0016811">
    <property type="term" value="F:hydrolase activity, acting on carbon-nitrogen (but not peptide) bonds, in linear amides"/>
    <property type="evidence" value="ECO:0007669"/>
    <property type="project" value="InterPro"/>
</dbReference>
<keyword evidence="5" id="KW-1185">Reference proteome</keyword>
<dbReference type="Proteomes" id="UP000000768">
    <property type="component" value="Chromosome 8"/>
</dbReference>
<dbReference type="FunCoup" id="C5YNY0">
    <property type="interactions" value="906"/>
</dbReference>
<feature type="domain" description="CN hydrolase" evidence="3">
    <location>
        <begin position="52"/>
        <end position="302"/>
    </location>
</feature>
<dbReference type="InParanoid" id="C5YNY0"/>
<dbReference type="Gene3D" id="3.60.110.10">
    <property type="entry name" value="Carbon-nitrogen hydrolase"/>
    <property type="match status" value="1"/>
</dbReference>
<dbReference type="PROSITE" id="PS50263">
    <property type="entry name" value="CN_HYDROLASE"/>
    <property type="match status" value="1"/>
</dbReference>
<keyword evidence="2" id="KW-0732">Signal</keyword>
<feature type="chain" id="PRO_5002960353" description="CN hydrolase domain-containing protein" evidence="2">
    <location>
        <begin position="19"/>
        <end position="329"/>
    </location>
</feature>
<dbReference type="FunFam" id="3.60.110.10:FF:000005">
    <property type="entry name" value="nitrilase homolog 1 isoform X1"/>
    <property type="match status" value="1"/>
</dbReference>
<dbReference type="InterPro" id="IPR045254">
    <property type="entry name" value="Nit1/2_C-N_Hydrolase"/>
</dbReference>
<dbReference type="InterPro" id="IPR003010">
    <property type="entry name" value="C-N_Hydrolase"/>
</dbReference>
<dbReference type="PANTHER" id="PTHR23088">
    <property type="entry name" value="NITRILASE-RELATED"/>
    <property type="match status" value="1"/>
</dbReference>
<dbReference type="InterPro" id="IPR036526">
    <property type="entry name" value="C-N_Hydrolase_sf"/>
</dbReference>
<reference evidence="4 5" key="1">
    <citation type="journal article" date="2009" name="Nature">
        <title>The Sorghum bicolor genome and the diversification of grasses.</title>
        <authorList>
            <person name="Paterson A.H."/>
            <person name="Bowers J.E."/>
            <person name="Bruggmann R."/>
            <person name="Dubchak I."/>
            <person name="Grimwood J."/>
            <person name="Gundlach H."/>
            <person name="Haberer G."/>
            <person name="Hellsten U."/>
            <person name="Mitros T."/>
            <person name="Poliakov A."/>
            <person name="Schmutz J."/>
            <person name="Spannagl M."/>
            <person name="Tang H."/>
            <person name="Wang X."/>
            <person name="Wicker T."/>
            <person name="Bharti A.K."/>
            <person name="Chapman J."/>
            <person name="Feltus F.A."/>
            <person name="Gowik U."/>
            <person name="Grigoriev I.V."/>
            <person name="Lyons E."/>
            <person name="Maher C.A."/>
            <person name="Martis M."/>
            <person name="Narechania A."/>
            <person name="Otillar R.P."/>
            <person name="Penning B.W."/>
            <person name="Salamov A.A."/>
            <person name="Wang Y."/>
            <person name="Zhang L."/>
            <person name="Carpita N.C."/>
            <person name="Freeling M."/>
            <person name="Gingle A.R."/>
            <person name="Hash C.T."/>
            <person name="Keller B."/>
            <person name="Klein P."/>
            <person name="Kresovich S."/>
            <person name="McCann M.C."/>
            <person name="Ming R."/>
            <person name="Peterson D.G."/>
            <person name="Mehboob-ur-Rahman"/>
            <person name="Ware D."/>
            <person name="Westhoff P."/>
            <person name="Mayer K.F."/>
            <person name="Messing J."/>
            <person name="Rokhsar D.S."/>
        </authorList>
    </citation>
    <scope>NUCLEOTIDE SEQUENCE [LARGE SCALE GENOMIC DNA]</scope>
    <source>
        <strain evidence="5">cv. BTx623</strain>
    </source>
</reference>
<keyword evidence="1" id="KW-0378">Hydrolase</keyword>
<dbReference type="AlphaFoldDB" id="C5YNY0"/>
<dbReference type="KEGG" id="sbi:8064565"/>
<name>C5YNY0_SORBI</name>
<sequence length="329" mass="35713">MALASLAASLPIAATASAASAAVRLRFRVRIGRAMASSAAAGASAATGASPARVGVVQMTSVGDVDANYATCSRLTKEAAASGVKFLCFPEVFSFIGSKDGESVKLAEPLDGPIMQRYCSLAKESSMWLSLGGFQEKGPDDSHQYNTHVLIDDTGKVRSSYRKIHLFDVDVPGNMVYKESRFTSAGDTLVSVDSPFGRLGLTVCYDLRFPELYQILRFKHQAQVLLVPSAFTKITGEAHWEILLRARAIETQCYVIAAAQAGKHNEKRESYGDSIIIDPWGTVIARLPDRLSTGFAVVDLDLSKVEAVRTRMPISEHRKFDSDWKPTTI</sequence>
<accession>C5YNY0</accession>
<dbReference type="OMA" id="MRVAVCQ"/>
<evidence type="ECO:0000256" key="1">
    <source>
        <dbReference type="ARBA" id="ARBA00022801"/>
    </source>
</evidence>
<evidence type="ECO:0000313" key="4">
    <source>
        <dbReference type="EMBL" id="EES16018.1"/>
    </source>
</evidence>
<dbReference type="STRING" id="4558.C5YNY0"/>
<dbReference type="Gramene" id="EES16018">
    <property type="protein sequence ID" value="EES16018"/>
    <property type="gene ID" value="SORBI_3008G104200"/>
</dbReference>
<dbReference type="Pfam" id="PF00795">
    <property type="entry name" value="CN_hydrolase"/>
    <property type="match status" value="1"/>
</dbReference>
<dbReference type="OrthoDB" id="10250282at2759"/>
<feature type="signal peptide" evidence="2">
    <location>
        <begin position="1"/>
        <end position="18"/>
    </location>
</feature>
<evidence type="ECO:0000256" key="2">
    <source>
        <dbReference type="SAM" id="SignalP"/>
    </source>
</evidence>
<dbReference type="CDD" id="cd07572">
    <property type="entry name" value="nit"/>
    <property type="match status" value="1"/>
</dbReference>
<organism evidence="4 5">
    <name type="scientific">Sorghum bicolor</name>
    <name type="common">Sorghum</name>
    <name type="synonym">Sorghum vulgare</name>
    <dbReference type="NCBI Taxonomy" id="4558"/>
    <lineage>
        <taxon>Eukaryota</taxon>
        <taxon>Viridiplantae</taxon>
        <taxon>Streptophyta</taxon>
        <taxon>Embryophyta</taxon>
        <taxon>Tracheophyta</taxon>
        <taxon>Spermatophyta</taxon>
        <taxon>Magnoliopsida</taxon>
        <taxon>Liliopsida</taxon>
        <taxon>Poales</taxon>
        <taxon>Poaceae</taxon>
        <taxon>PACMAD clade</taxon>
        <taxon>Panicoideae</taxon>
        <taxon>Andropogonodae</taxon>
        <taxon>Andropogoneae</taxon>
        <taxon>Sorghinae</taxon>
        <taxon>Sorghum</taxon>
    </lineage>
</organism>
<protein>
    <recommendedName>
        <fullName evidence="3">CN hydrolase domain-containing protein</fullName>
    </recommendedName>
</protein>
<gene>
    <name evidence="4" type="ORF">SORBI_3008G104200</name>
</gene>
<reference evidence="5" key="2">
    <citation type="journal article" date="2018" name="Plant J.">
        <title>The Sorghum bicolor reference genome: improved assembly, gene annotations, a transcriptome atlas, and signatures of genome organization.</title>
        <authorList>
            <person name="McCormick R.F."/>
            <person name="Truong S.K."/>
            <person name="Sreedasyam A."/>
            <person name="Jenkins J."/>
            <person name="Shu S."/>
            <person name="Sims D."/>
            <person name="Kennedy M."/>
            <person name="Amirebrahimi M."/>
            <person name="Weers B.D."/>
            <person name="McKinley B."/>
            <person name="Mattison A."/>
            <person name="Morishige D.T."/>
            <person name="Grimwood J."/>
            <person name="Schmutz J."/>
            <person name="Mullet J.E."/>
        </authorList>
    </citation>
    <scope>NUCLEOTIDE SEQUENCE [LARGE SCALE GENOMIC DNA]</scope>
    <source>
        <strain evidence="5">cv. BTx623</strain>
    </source>
</reference>
<dbReference type="EMBL" id="CM000767">
    <property type="protein sequence ID" value="EES16018.1"/>
    <property type="molecule type" value="Genomic_DNA"/>
</dbReference>
<dbReference type="SUPFAM" id="SSF56317">
    <property type="entry name" value="Carbon-nitrogen hydrolase"/>
    <property type="match status" value="1"/>
</dbReference>
<dbReference type="PANTHER" id="PTHR23088:SF27">
    <property type="entry name" value="DEAMINATED GLUTATHIONE AMIDASE"/>
    <property type="match status" value="1"/>
</dbReference>
<dbReference type="HOGENOM" id="CLU_030130_1_2_1"/>
<proteinExistence type="predicted"/>
<dbReference type="eggNOG" id="KOG0807">
    <property type="taxonomic scope" value="Eukaryota"/>
</dbReference>
<evidence type="ECO:0000259" key="3">
    <source>
        <dbReference type="PROSITE" id="PS50263"/>
    </source>
</evidence>
<evidence type="ECO:0000313" key="5">
    <source>
        <dbReference type="Proteomes" id="UP000000768"/>
    </source>
</evidence>